<dbReference type="Proteomes" id="UP000010816">
    <property type="component" value="Chromosome"/>
</dbReference>
<sequence>MPQDRKYLYKIGNRWYASDPSSRLSADLPTLRPGGRELRPFYQRPLELRRNIPAAVNGPVGWRLSA</sequence>
<dbReference type="HOGENOM" id="CLU_2829931_0_0_6"/>
<dbReference type="AlphaFoldDB" id="L0H349"/>
<name>L0H349_9GAMM</name>
<keyword evidence="2" id="KW-1185">Reference proteome</keyword>
<dbReference type="KEGG" id="tmb:Thimo_3417"/>
<gene>
    <name evidence="1" type="ORF">Thimo_3417</name>
</gene>
<organism evidence="1 2">
    <name type="scientific">Thioflavicoccus mobilis 8321</name>
    <dbReference type="NCBI Taxonomy" id="765912"/>
    <lineage>
        <taxon>Bacteria</taxon>
        <taxon>Pseudomonadati</taxon>
        <taxon>Pseudomonadota</taxon>
        <taxon>Gammaproteobacteria</taxon>
        <taxon>Chromatiales</taxon>
        <taxon>Chromatiaceae</taxon>
        <taxon>Thioflavicoccus</taxon>
    </lineage>
</organism>
<dbReference type="EMBL" id="CP003051">
    <property type="protein sequence ID" value="AGA92085.1"/>
    <property type="molecule type" value="Genomic_DNA"/>
</dbReference>
<proteinExistence type="predicted"/>
<evidence type="ECO:0000313" key="1">
    <source>
        <dbReference type="EMBL" id="AGA92085.1"/>
    </source>
</evidence>
<protein>
    <submittedName>
        <fullName evidence="1">Uncharacterized protein</fullName>
    </submittedName>
</protein>
<evidence type="ECO:0000313" key="2">
    <source>
        <dbReference type="Proteomes" id="UP000010816"/>
    </source>
</evidence>
<reference evidence="1 2" key="1">
    <citation type="submission" date="2011-09" db="EMBL/GenBank/DDBJ databases">
        <title>Complete sequence of chromosome of Thioflavicoccus mobilis 8321.</title>
        <authorList>
            <consortium name="US DOE Joint Genome Institute"/>
            <person name="Lucas S."/>
            <person name="Han J."/>
            <person name="Lapidus A."/>
            <person name="Cheng J.-F."/>
            <person name="Goodwin L."/>
            <person name="Pitluck S."/>
            <person name="Peters L."/>
            <person name="Ovchinnikova G."/>
            <person name="Lu M."/>
            <person name="Detter J.C."/>
            <person name="Han C."/>
            <person name="Tapia R."/>
            <person name="Land M."/>
            <person name="Hauser L."/>
            <person name="Kyrpides N."/>
            <person name="Ivanova N."/>
            <person name="Pagani I."/>
            <person name="Vogl K."/>
            <person name="Liu Z."/>
            <person name="Imhoff J."/>
            <person name="Thiel V."/>
            <person name="Frigaard N.-U."/>
            <person name="Bryant D."/>
            <person name="Woyke T."/>
        </authorList>
    </citation>
    <scope>NUCLEOTIDE SEQUENCE [LARGE SCALE GENOMIC DNA]</scope>
    <source>
        <strain evidence="1 2">8321</strain>
    </source>
</reference>
<accession>L0H349</accession>